<evidence type="ECO:0000313" key="3">
    <source>
        <dbReference type="EnsemblPlants" id="QL09p054597:mrna"/>
    </source>
</evidence>
<evidence type="ECO:0000256" key="1">
    <source>
        <dbReference type="PROSITE-ProRule" id="PRU00175"/>
    </source>
</evidence>
<dbReference type="EMBL" id="LRBV02000009">
    <property type="status" value="NOT_ANNOTATED_CDS"/>
    <property type="molecule type" value="Genomic_DNA"/>
</dbReference>
<keyword evidence="1" id="KW-0863">Zinc-finger</keyword>
<accession>A0A7N2MM27</accession>
<dbReference type="PANTHER" id="PTHR15898:SF13">
    <property type="entry name" value="BIFUNCTIONAL APOPTOSIS REGULATOR"/>
    <property type="match status" value="1"/>
</dbReference>
<sequence>MDKSTFNEDDGGSDSDDISHSFICCVCRDLLYKPIVLCKACGHISCFWCVHHSMSGLCESRCPICRHPYIHFPTICQMLHFLLLKMYPVAYKRRENEILVHEKKATLGGIFERYTGFQGKRVSGVEERER</sequence>
<dbReference type="InterPro" id="IPR001841">
    <property type="entry name" value="Znf_RING"/>
</dbReference>
<dbReference type="Gene3D" id="3.30.40.10">
    <property type="entry name" value="Zinc/RING finger domain, C3HC4 (zinc finger)"/>
    <property type="match status" value="1"/>
</dbReference>
<dbReference type="FunFam" id="3.30.40.10:FF:000489">
    <property type="entry name" value="E3 ubiquitin-protein ligase PRT1"/>
    <property type="match status" value="1"/>
</dbReference>
<keyword evidence="1" id="KW-0862">Zinc</keyword>
<dbReference type="PANTHER" id="PTHR15898">
    <property type="entry name" value="BIFUNCTIONAL APOPTOSIS REGULATOR"/>
    <property type="match status" value="1"/>
</dbReference>
<dbReference type="GO" id="GO:0043161">
    <property type="term" value="P:proteasome-mediated ubiquitin-dependent protein catabolic process"/>
    <property type="evidence" value="ECO:0007669"/>
    <property type="project" value="TreeGrafter"/>
</dbReference>
<dbReference type="GO" id="GO:0008270">
    <property type="term" value="F:zinc ion binding"/>
    <property type="evidence" value="ECO:0007669"/>
    <property type="project" value="UniProtKB-KW"/>
</dbReference>
<dbReference type="SUPFAM" id="SSF57850">
    <property type="entry name" value="RING/U-box"/>
    <property type="match status" value="1"/>
</dbReference>
<evidence type="ECO:0000313" key="4">
    <source>
        <dbReference type="Proteomes" id="UP000594261"/>
    </source>
</evidence>
<dbReference type="Gramene" id="QL09p054597:mrna">
    <property type="protein sequence ID" value="QL09p054597:mrna"/>
    <property type="gene ID" value="QL09p054597"/>
</dbReference>
<proteinExistence type="predicted"/>
<reference evidence="3" key="2">
    <citation type="submission" date="2021-01" db="UniProtKB">
        <authorList>
            <consortium name="EnsemblPlants"/>
        </authorList>
    </citation>
    <scope>IDENTIFICATION</scope>
</reference>
<dbReference type="InterPro" id="IPR013083">
    <property type="entry name" value="Znf_RING/FYVE/PHD"/>
</dbReference>
<keyword evidence="4" id="KW-1185">Reference proteome</keyword>
<dbReference type="Proteomes" id="UP000594261">
    <property type="component" value="Chromosome 9"/>
</dbReference>
<organism evidence="3 4">
    <name type="scientific">Quercus lobata</name>
    <name type="common">Valley oak</name>
    <dbReference type="NCBI Taxonomy" id="97700"/>
    <lineage>
        <taxon>Eukaryota</taxon>
        <taxon>Viridiplantae</taxon>
        <taxon>Streptophyta</taxon>
        <taxon>Embryophyta</taxon>
        <taxon>Tracheophyta</taxon>
        <taxon>Spermatophyta</taxon>
        <taxon>Magnoliopsida</taxon>
        <taxon>eudicotyledons</taxon>
        <taxon>Gunneridae</taxon>
        <taxon>Pentapetalae</taxon>
        <taxon>rosids</taxon>
        <taxon>fabids</taxon>
        <taxon>Fagales</taxon>
        <taxon>Fagaceae</taxon>
        <taxon>Quercus</taxon>
    </lineage>
</organism>
<feature type="domain" description="RING-type" evidence="2">
    <location>
        <begin position="24"/>
        <end position="66"/>
    </location>
</feature>
<dbReference type="InParanoid" id="A0A7N2MM27"/>
<reference evidence="3 4" key="1">
    <citation type="journal article" date="2016" name="G3 (Bethesda)">
        <title>First Draft Assembly and Annotation of the Genome of a California Endemic Oak Quercus lobata Nee (Fagaceae).</title>
        <authorList>
            <person name="Sork V.L."/>
            <person name="Fitz-Gibbon S.T."/>
            <person name="Puiu D."/>
            <person name="Crepeau M."/>
            <person name="Gugger P.F."/>
            <person name="Sherman R."/>
            <person name="Stevens K."/>
            <person name="Langley C.H."/>
            <person name="Pellegrini M."/>
            <person name="Salzberg S.L."/>
        </authorList>
    </citation>
    <scope>NUCLEOTIDE SEQUENCE [LARGE SCALE GENOMIC DNA]</scope>
    <source>
        <strain evidence="3 4">cv. SW786</strain>
    </source>
</reference>
<dbReference type="AlphaFoldDB" id="A0A7N2MM27"/>
<name>A0A7N2MM27_QUELO</name>
<evidence type="ECO:0000259" key="2">
    <source>
        <dbReference type="PROSITE" id="PS50089"/>
    </source>
</evidence>
<protein>
    <recommendedName>
        <fullName evidence="2">RING-type domain-containing protein</fullName>
    </recommendedName>
</protein>
<dbReference type="GO" id="GO:0061630">
    <property type="term" value="F:ubiquitin protein ligase activity"/>
    <property type="evidence" value="ECO:0007669"/>
    <property type="project" value="TreeGrafter"/>
</dbReference>
<dbReference type="OMA" id="CESRCPI"/>
<keyword evidence="1" id="KW-0479">Metal-binding</keyword>
<dbReference type="EnsemblPlants" id="QL09p054597:mrna">
    <property type="protein sequence ID" value="QL09p054597:mrna"/>
    <property type="gene ID" value="QL09p054597"/>
</dbReference>
<dbReference type="PROSITE" id="PS50089">
    <property type="entry name" value="ZF_RING_2"/>
    <property type="match status" value="1"/>
</dbReference>